<sequence length="258" mass="28503">MNSHSSFSYVEGFATKSTQSSGYSKNPTSSYHNSNRPKDRVHIAASALSIVHKAARLHSIIHIRSNRSASKEMQDMTFHQKENQLSQSPPAVIQPASEIPRSAPFTIPQIPLKQTNIDKQLGQACDLMREQVGRIFINYGSNESASSTCSTIGLSARVQGHRDPMLPTRSGQQTIPPSTRSDLITIIARGPSLLNSCSNQHFRYSLYSAKKGFTTSCASIAALKFAANDTLHQQQDQPSYRHLLSNISTWRNPPQQIP</sequence>
<gene>
    <name evidence="2" type="ORF">Nepgr_015863</name>
</gene>
<protein>
    <submittedName>
        <fullName evidence="2">Uncharacterized protein</fullName>
    </submittedName>
</protein>
<evidence type="ECO:0000256" key="1">
    <source>
        <dbReference type="SAM" id="MobiDB-lite"/>
    </source>
</evidence>
<name>A0AAD3XQR3_NEPGR</name>
<reference evidence="2" key="1">
    <citation type="submission" date="2023-05" db="EMBL/GenBank/DDBJ databases">
        <title>Nepenthes gracilis genome sequencing.</title>
        <authorList>
            <person name="Fukushima K."/>
        </authorList>
    </citation>
    <scope>NUCLEOTIDE SEQUENCE</scope>
    <source>
        <strain evidence="2">SING2019-196</strain>
    </source>
</reference>
<feature type="region of interest" description="Disordered" evidence="1">
    <location>
        <begin position="17"/>
        <end position="37"/>
    </location>
</feature>
<dbReference type="Proteomes" id="UP001279734">
    <property type="component" value="Unassembled WGS sequence"/>
</dbReference>
<evidence type="ECO:0000313" key="2">
    <source>
        <dbReference type="EMBL" id="GMH14022.1"/>
    </source>
</evidence>
<accession>A0AAD3XQR3</accession>
<proteinExistence type="predicted"/>
<feature type="compositionally biased region" description="Polar residues" evidence="1">
    <location>
        <begin position="17"/>
        <end position="34"/>
    </location>
</feature>
<dbReference type="AlphaFoldDB" id="A0AAD3XQR3"/>
<comment type="caution">
    <text evidence="2">The sequence shown here is derived from an EMBL/GenBank/DDBJ whole genome shotgun (WGS) entry which is preliminary data.</text>
</comment>
<dbReference type="EMBL" id="BSYO01000013">
    <property type="protein sequence ID" value="GMH14022.1"/>
    <property type="molecule type" value="Genomic_DNA"/>
</dbReference>
<organism evidence="2 3">
    <name type="scientific">Nepenthes gracilis</name>
    <name type="common">Slender pitcher plant</name>
    <dbReference type="NCBI Taxonomy" id="150966"/>
    <lineage>
        <taxon>Eukaryota</taxon>
        <taxon>Viridiplantae</taxon>
        <taxon>Streptophyta</taxon>
        <taxon>Embryophyta</taxon>
        <taxon>Tracheophyta</taxon>
        <taxon>Spermatophyta</taxon>
        <taxon>Magnoliopsida</taxon>
        <taxon>eudicotyledons</taxon>
        <taxon>Gunneridae</taxon>
        <taxon>Pentapetalae</taxon>
        <taxon>Caryophyllales</taxon>
        <taxon>Nepenthaceae</taxon>
        <taxon>Nepenthes</taxon>
    </lineage>
</organism>
<keyword evidence="3" id="KW-1185">Reference proteome</keyword>
<evidence type="ECO:0000313" key="3">
    <source>
        <dbReference type="Proteomes" id="UP001279734"/>
    </source>
</evidence>